<sequence length="518" mass="57499">MATSSQPRRRGRPAKTTSTSPAQLQSQSQSQLQSNPRQESQESSSLSESISDEGDPNFALPVFYDTSFSAYRVSPLFIGHQKNHNHNHGRPKGNQDQEKEDEEEELSNKQLGILAQRLRDLLVGDVVRGVEVGLGDDGSGVMGRYGALERVGIRWFSLGRLLDIDPSADPEEEEEEDGDDENLTTATWKRRLAELKDKNKRVLQINLEYENSLFMALLLPRLGGEKANGAEEDGGGGFFVGEAGKVQQQLKSRQFLDMPLLLLRMPPPLKSVIADFLATSFDCRVSPLRLGTRTMVSCLEAWFRTVGVPSRGPLAKDVVLWLGFHFPQEEGTAYGGDDDEVDAQRDGQLGLKTIDVSIPVSDLSRFVDAGRELLAQKENLKPKFGPLGPWGWERDIRKRRRLAGRLYEEGWEWRAQLGKDRDAAEEEREDYPFTEALGRYIDQHLGLNLFHPGVRVTKIGCGGFFMSEGKLKVFAPSNLGEEGAQAVTASSPGQRGGVLELIWGLMEKATVSPESFLA</sequence>
<name>A0AAN7B6X5_9PEZI</name>
<dbReference type="EMBL" id="MU858115">
    <property type="protein sequence ID" value="KAK4213098.1"/>
    <property type="molecule type" value="Genomic_DNA"/>
</dbReference>
<dbReference type="Proteomes" id="UP001301769">
    <property type="component" value="Unassembled WGS sequence"/>
</dbReference>
<protein>
    <submittedName>
        <fullName evidence="2">Kinetochore complex Sim4 subunit Fta1-domain-containing protein</fullName>
    </submittedName>
</protein>
<dbReference type="InterPro" id="IPR025204">
    <property type="entry name" value="CENP-L"/>
</dbReference>
<feature type="compositionally biased region" description="Low complexity" evidence="1">
    <location>
        <begin position="23"/>
        <end position="34"/>
    </location>
</feature>
<feature type="region of interest" description="Disordered" evidence="1">
    <location>
        <begin position="80"/>
        <end position="106"/>
    </location>
</feature>
<dbReference type="AlphaFoldDB" id="A0AAN7B6X5"/>
<proteinExistence type="predicted"/>
<comment type="caution">
    <text evidence="2">The sequence shown here is derived from an EMBL/GenBank/DDBJ whole genome shotgun (WGS) entry which is preliminary data.</text>
</comment>
<accession>A0AAN7B6X5</accession>
<keyword evidence="3" id="KW-1185">Reference proteome</keyword>
<organism evidence="2 3">
    <name type="scientific">Rhypophila decipiens</name>
    <dbReference type="NCBI Taxonomy" id="261697"/>
    <lineage>
        <taxon>Eukaryota</taxon>
        <taxon>Fungi</taxon>
        <taxon>Dikarya</taxon>
        <taxon>Ascomycota</taxon>
        <taxon>Pezizomycotina</taxon>
        <taxon>Sordariomycetes</taxon>
        <taxon>Sordariomycetidae</taxon>
        <taxon>Sordariales</taxon>
        <taxon>Naviculisporaceae</taxon>
        <taxon>Rhypophila</taxon>
    </lineage>
</organism>
<evidence type="ECO:0000313" key="3">
    <source>
        <dbReference type="Proteomes" id="UP001301769"/>
    </source>
</evidence>
<dbReference type="Pfam" id="PF13092">
    <property type="entry name" value="CENP-L"/>
    <property type="match status" value="1"/>
</dbReference>
<evidence type="ECO:0000313" key="2">
    <source>
        <dbReference type="EMBL" id="KAK4213098.1"/>
    </source>
</evidence>
<evidence type="ECO:0000256" key="1">
    <source>
        <dbReference type="SAM" id="MobiDB-lite"/>
    </source>
</evidence>
<reference evidence="2" key="1">
    <citation type="journal article" date="2023" name="Mol. Phylogenet. Evol.">
        <title>Genome-scale phylogeny and comparative genomics of the fungal order Sordariales.</title>
        <authorList>
            <person name="Hensen N."/>
            <person name="Bonometti L."/>
            <person name="Westerberg I."/>
            <person name="Brannstrom I.O."/>
            <person name="Guillou S."/>
            <person name="Cros-Aarteil S."/>
            <person name="Calhoun S."/>
            <person name="Haridas S."/>
            <person name="Kuo A."/>
            <person name="Mondo S."/>
            <person name="Pangilinan J."/>
            <person name="Riley R."/>
            <person name="LaButti K."/>
            <person name="Andreopoulos B."/>
            <person name="Lipzen A."/>
            <person name="Chen C."/>
            <person name="Yan M."/>
            <person name="Daum C."/>
            <person name="Ng V."/>
            <person name="Clum A."/>
            <person name="Steindorff A."/>
            <person name="Ohm R.A."/>
            <person name="Martin F."/>
            <person name="Silar P."/>
            <person name="Natvig D.O."/>
            <person name="Lalanne C."/>
            <person name="Gautier V."/>
            <person name="Ament-Velasquez S.L."/>
            <person name="Kruys A."/>
            <person name="Hutchinson M.I."/>
            <person name="Powell A.J."/>
            <person name="Barry K."/>
            <person name="Miller A.N."/>
            <person name="Grigoriev I.V."/>
            <person name="Debuchy R."/>
            <person name="Gladieux P."/>
            <person name="Hiltunen Thoren M."/>
            <person name="Johannesson H."/>
        </authorList>
    </citation>
    <scope>NUCLEOTIDE SEQUENCE</scope>
    <source>
        <strain evidence="2">PSN293</strain>
    </source>
</reference>
<feature type="region of interest" description="Disordered" evidence="1">
    <location>
        <begin position="1"/>
        <end position="55"/>
    </location>
</feature>
<reference evidence="2" key="2">
    <citation type="submission" date="2023-05" db="EMBL/GenBank/DDBJ databases">
        <authorList>
            <consortium name="Lawrence Berkeley National Laboratory"/>
            <person name="Steindorff A."/>
            <person name="Hensen N."/>
            <person name="Bonometti L."/>
            <person name="Westerberg I."/>
            <person name="Brannstrom I.O."/>
            <person name="Guillou S."/>
            <person name="Cros-Aarteil S."/>
            <person name="Calhoun S."/>
            <person name="Haridas S."/>
            <person name="Kuo A."/>
            <person name="Mondo S."/>
            <person name="Pangilinan J."/>
            <person name="Riley R."/>
            <person name="Labutti K."/>
            <person name="Andreopoulos B."/>
            <person name="Lipzen A."/>
            <person name="Chen C."/>
            <person name="Yanf M."/>
            <person name="Daum C."/>
            <person name="Ng V."/>
            <person name="Clum A."/>
            <person name="Ohm R."/>
            <person name="Martin F."/>
            <person name="Silar P."/>
            <person name="Natvig D."/>
            <person name="Lalanne C."/>
            <person name="Gautier V."/>
            <person name="Ament-Velasquez S.L."/>
            <person name="Kruys A."/>
            <person name="Hutchinson M.I."/>
            <person name="Powell A.J."/>
            <person name="Barry K."/>
            <person name="Miller A.N."/>
            <person name="Grigoriev I.V."/>
            <person name="Debuchy R."/>
            <person name="Gladieux P."/>
            <person name="Thoren M.H."/>
            <person name="Johannesson H."/>
        </authorList>
    </citation>
    <scope>NUCLEOTIDE SEQUENCE</scope>
    <source>
        <strain evidence="2">PSN293</strain>
    </source>
</reference>
<gene>
    <name evidence="2" type="ORF">QBC37DRAFT_423739</name>
</gene>
<feature type="compositionally biased region" description="Basic residues" evidence="1">
    <location>
        <begin position="81"/>
        <end position="91"/>
    </location>
</feature>